<keyword evidence="3" id="KW-1185">Reference proteome</keyword>
<feature type="region of interest" description="Disordered" evidence="1">
    <location>
        <begin position="1"/>
        <end position="71"/>
    </location>
</feature>
<evidence type="ECO:0000313" key="2">
    <source>
        <dbReference type="EMBL" id="MFE9601410.1"/>
    </source>
</evidence>
<gene>
    <name evidence="2" type="ORF">ACFYNQ_22950</name>
</gene>
<dbReference type="Proteomes" id="UP001601303">
    <property type="component" value="Unassembled WGS sequence"/>
</dbReference>
<reference evidence="2 3" key="1">
    <citation type="submission" date="2024-10" db="EMBL/GenBank/DDBJ databases">
        <title>The Natural Products Discovery Center: Release of the First 8490 Sequenced Strains for Exploring Actinobacteria Biosynthetic Diversity.</title>
        <authorList>
            <person name="Kalkreuter E."/>
            <person name="Kautsar S.A."/>
            <person name="Yang D."/>
            <person name="Bader C.D."/>
            <person name="Teijaro C.N."/>
            <person name="Fluegel L."/>
            <person name="Davis C.M."/>
            <person name="Simpson J.R."/>
            <person name="Lauterbach L."/>
            <person name="Steele A.D."/>
            <person name="Gui C."/>
            <person name="Meng S."/>
            <person name="Li G."/>
            <person name="Viehrig K."/>
            <person name="Ye F."/>
            <person name="Su P."/>
            <person name="Kiefer A.F."/>
            <person name="Nichols A."/>
            <person name="Cepeda A.J."/>
            <person name="Yan W."/>
            <person name="Fan B."/>
            <person name="Jiang Y."/>
            <person name="Adhikari A."/>
            <person name="Zheng C.-J."/>
            <person name="Schuster L."/>
            <person name="Cowan T.M."/>
            <person name="Smanski M.J."/>
            <person name="Chevrette M.G."/>
            <person name="De Carvalho L.P.S."/>
            <person name="Shen B."/>
        </authorList>
    </citation>
    <scope>NUCLEOTIDE SEQUENCE [LARGE SCALE GENOMIC DNA]</scope>
    <source>
        <strain evidence="2 3">NPDC006488</strain>
    </source>
</reference>
<sequence>MGKGTDITAVGAPAQQRTADSDGAAGPGRRTGLLSNRGPRSTAARPTHHAGTRRSGPEPVEAAQADAAQVA</sequence>
<evidence type="ECO:0000313" key="3">
    <source>
        <dbReference type="Proteomes" id="UP001601303"/>
    </source>
</evidence>
<comment type="caution">
    <text evidence="2">The sequence shown here is derived from an EMBL/GenBank/DDBJ whole genome shotgun (WGS) entry which is preliminary data.</text>
</comment>
<feature type="compositionally biased region" description="Low complexity" evidence="1">
    <location>
        <begin position="57"/>
        <end position="71"/>
    </location>
</feature>
<protein>
    <submittedName>
        <fullName evidence="2">Uncharacterized protein</fullName>
    </submittedName>
</protein>
<evidence type="ECO:0000256" key="1">
    <source>
        <dbReference type="SAM" id="MobiDB-lite"/>
    </source>
</evidence>
<dbReference type="RefSeq" id="WP_388108605.1">
    <property type="nucleotide sequence ID" value="NZ_JBIAHM010000008.1"/>
</dbReference>
<proteinExistence type="predicted"/>
<dbReference type="EMBL" id="JBIAHM010000008">
    <property type="protein sequence ID" value="MFE9601410.1"/>
    <property type="molecule type" value="Genomic_DNA"/>
</dbReference>
<organism evidence="2 3">
    <name type="scientific">Streptomyces hokutonensis</name>
    <dbReference type="NCBI Taxonomy" id="1306990"/>
    <lineage>
        <taxon>Bacteria</taxon>
        <taxon>Bacillati</taxon>
        <taxon>Actinomycetota</taxon>
        <taxon>Actinomycetes</taxon>
        <taxon>Kitasatosporales</taxon>
        <taxon>Streptomycetaceae</taxon>
        <taxon>Streptomyces</taxon>
    </lineage>
</organism>
<accession>A0ABW6M5J6</accession>
<name>A0ABW6M5J6_9ACTN</name>